<dbReference type="InterPro" id="IPR058625">
    <property type="entry name" value="MdtA-like_BSH"/>
</dbReference>
<evidence type="ECO:0000313" key="8">
    <source>
        <dbReference type="EMBL" id="KAA1011568.1"/>
    </source>
</evidence>
<dbReference type="EMBL" id="VTUZ01000008">
    <property type="protein sequence ID" value="KAA1011568.1"/>
    <property type="molecule type" value="Genomic_DNA"/>
</dbReference>
<comment type="similarity">
    <text evidence="1">Belongs to the membrane fusion protein (MFP) (TC 8.A.1) family.</text>
</comment>
<accession>A0A5B0H8N8</accession>
<reference evidence="8 9" key="1">
    <citation type="submission" date="2019-08" db="EMBL/GenBank/DDBJ databases">
        <title>Paraburkholderia sp. DCY113.</title>
        <authorList>
            <person name="Kang J."/>
        </authorList>
    </citation>
    <scope>NUCLEOTIDE SEQUENCE [LARGE SCALE GENOMIC DNA]</scope>
    <source>
        <strain evidence="8 9">DCY113</strain>
    </source>
</reference>
<comment type="caution">
    <text evidence="8">The sequence shown here is derived from an EMBL/GenBank/DDBJ whole genome shotgun (WGS) entry which is preliminary data.</text>
</comment>
<gene>
    <name evidence="8" type="ORF">FVF58_13805</name>
</gene>
<evidence type="ECO:0000256" key="4">
    <source>
        <dbReference type="ARBA" id="ARBA00023136"/>
    </source>
</evidence>
<evidence type="ECO:0000256" key="3">
    <source>
        <dbReference type="ARBA" id="ARBA00022989"/>
    </source>
</evidence>
<name>A0A5B0H8N8_9BURK</name>
<evidence type="ECO:0000256" key="5">
    <source>
        <dbReference type="SAM" id="Phobius"/>
    </source>
</evidence>
<dbReference type="SUPFAM" id="SSF111369">
    <property type="entry name" value="HlyD-like secretion proteins"/>
    <property type="match status" value="1"/>
</dbReference>
<dbReference type="InterPro" id="IPR050393">
    <property type="entry name" value="MFP_Efflux_Pump"/>
</dbReference>
<dbReference type="GO" id="GO:0016020">
    <property type="term" value="C:membrane"/>
    <property type="evidence" value="ECO:0007669"/>
    <property type="project" value="InterPro"/>
</dbReference>
<feature type="transmembrane region" description="Helical" evidence="5">
    <location>
        <begin position="12"/>
        <end position="34"/>
    </location>
</feature>
<dbReference type="Gene3D" id="2.40.50.100">
    <property type="match status" value="1"/>
</dbReference>
<dbReference type="PANTHER" id="PTHR30367">
    <property type="entry name" value="P-HYDROXYBENZOIC ACID EFFLUX PUMP SUBUNIT AAEA-RELATED"/>
    <property type="match status" value="1"/>
</dbReference>
<dbReference type="Proteomes" id="UP000325273">
    <property type="component" value="Unassembled WGS sequence"/>
</dbReference>
<evidence type="ECO:0000259" key="7">
    <source>
        <dbReference type="Pfam" id="PF25963"/>
    </source>
</evidence>
<feature type="domain" description="Multidrug resistance protein MdtA-like barrel-sandwich hybrid" evidence="6">
    <location>
        <begin position="47"/>
        <end position="186"/>
    </location>
</feature>
<organism evidence="8 9">
    <name type="scientific">Paraburkholderia panacisoli</name>
    <dbReference type="NCBI Taxonomy" id="2603818"/>
    <lineage>
        <taxon>Bacteria</taxon>
        <taxon>Pseudomonadati</taxon>
        <taxon>Pseudomonadota</taxon>
        <taxon>Betaproteobacteria</taxon>
        <taxon>Burkholderiales</taxon>
        <taxon>Burkholderiaceae</taxon>
        <taxon>Paraburkholderia</taxon>
    </lineage>
</organism>
<dbReference type="Gene3D" id="2.40.30.170">
    <property type="match status" value="1"/>
</dbReference>
<dbReference type="Pfam" id="PF25917">
    <property type="entry name" value="BSH_RND"/>
    <property type="match status" value="1"/>
</dbReference>
<evidence type="ECO:0000256" key="2">
    <source>
        <dbReference type="ARBA" id="ARBA00022692"/>
    </source>
</evidence>
<feature type="domain" description="p-hydroxybenzoic acid efflux pump subunit AaeA-like beta-barrel" evidence="7">
    <location>
        <begin position="189"/>
        <end position="285"/>
    </location>
</feature>
<protein>
    <submittedName>
        <fullName evidence="8">Efflux RND transporter periplasmic adaptor subunit</fullName>
    </submittedName>
</protein>
<proteinExistence type="inferred from homology"/>
<dbReference type="RefSeq" id="WP_149670469.1">
    <property type="nucleotide sequence ID" value="NZ_VTUZ01000008.1"/>
</dbReference>
<keyword evidence="9" id="KW-1185">Reference proteome</keyword>
<keyword evidence="2 5" id="KW-0812">Transmembrane</keyword>
<dbReference type="AlphaFoldDB" id="A0A5B0H8N8"/>
<keyword evidence="3 5" id="KW-1133">Transmembrane helix</keyword>
<keyword evidence="4 5" id="KW-0472">Membrane</keyword>
<dbReference type="InterPro" id="IPR058634">
    <property type="entry name" value="AaeA-lik-b-barrel"/>
</dbReference>
<dbReference type="InterPro" id="IPR006143">
    <property type="entry name" value="RND_pump_MFP"/>
</dbReference>
<dbReference type="GO" id="GO:0022857">
    <property type="term" value="F:transmembrane transporter activity"/>
    <property type="evidence" value="ECO:0007669"/>
    <property type="project" value="InterPro"/>
</dbReference>
<sequence length="345" mass="36631">MKKTWFSVGQILLTLIVVVIAAFVLWKLVAYYMFAPWTRDGHVRADVIQVAPDISGLVSSVEVVDNQQVKQGQVLFVIDQARYTLALRQAQATALQRRATLDQARREDARNRKLGNLVAAEVAEESRSRVEAGEAALADANVAIDTARLNLQRATIMSPVDGYLNDRAPRAGEFVTAGRPVLAVVDMHSFRVDGYFEETKLGGIDIGQPVDITVMGEATPLRGHVQSIVAGIEDRDRTQGSNLLPNVNPAFSWVRLAQRIPVRVALDEVPADFRMIAGRTATVSVRDLSPVRRRQAAGASGAVAASAASASPSASAPASAAAVSAAQNASAAQPASVAVSSGASQ</sequence>
<evidence type="ECO:0000256" key="1">
    <source>
        <dbReference type="ARBA" id="ARBA00009477"/>
    </source>
</evidence>
<dbReference type="NCBIfam" id="TIGR01730">
    <property type="entry name" value="RND_mfp"/>
    <property type="match status" value="1"/>
</dbReference>
<dbReference type="PANTHER" id="PTHR30367:SF12">
    <property type="entry name" value="P-HYDROXYBENZOIC ACID EFFLUX PUMP SUBUNIT AAEA"/>
    <property type="match status" value="1"/>
</dbReference>
<evidence type="ECO:0000313" key="9">
    <source>
        <dbReference type="Proteomes" id="UP000325273"/>
    </source>
</evidence>
<dbReference type="Pfam" id="PF25963">
    <property type="entry name" value="Beta-barrel_AAEA"/>
    <property type="match status" value="1"/>
</dbReference>
<evidence type="ECO:0000259" key="6">
    <source>
        <dbReference type="Pfam" id="PF25917"/>
    </source>
</evidence>